<feature type="domain" description="NarX-like N-terminal" evidence="6">
    <location>
        <begin position="30"/>
        <end position="106"/>
    </location>
</feature>
<keyword evidence="5" id="KW-0732">Signal</keyword>
<feature type="domain" description="NarX-like N-terminal" evidence="6">
    <location>
        <begin position="163"/>
        <end position="256"/>
    </location>
</feature>
<gene>
    <name evidence="7" type="ORF">HELGO_WM28777</name>
</gene>
<evidence type="ECO:0000256" key="3">
    <source>
        <dbReference type="ARBA" id="ARBA00022989"/>
    </source>
</evidence>
<sequence length="284" mass="32654">MRFVFLFTLVLTSTISFAIKDAPTTSKINMSIAEAINKAGYQRMLTQRIAKSYVAVVCGIDENKYKEHLAGSAKIFESNLKELEAFSPNEEIRVQLRYVEILWQNYKFIYSDDYSKENALIIIKFNDKILKACNDAVRLFEEHAIEHKSNKDQETRVRDSDLSSIINLSGRQRMLVQRILFLSLTKTHSIGDANTQNQQLESAISTFKETFKRLMSYSKNTAQIDTELLAISKLWSDMESNLNVVLNSESNTVQFKELLAKAMKGGEQVLFAFDEVVFLYEREH</sequence>
<dbReference type="InterPro" id="IPR029095">
    <property type="entry name" value="NarX-like_N"/>
</dbReference>
<evidence type="ECO:0000256" key="4">
    <source>
        <dbReference type="ARBA" id="ARBA00023136"/>
    </source>
</evidence>
<proteinExistence type="predicted"/>
<dbReference type="EMBL" id="CACVAQ010000021">
    <property type="protein sequence ID" value="CAA6799130.1"/>
    <property type="molecule type" value="Genomic_DNA"/>
</dbReference>
<keyword evidence="3" id="KW-1133">Transmembrane helix</keyword>
<keyword evidence="4" id="KW-0472">Membrane</keyword>
<evidence type="ECO:0000256" key="2">
    <source>
        <dbReference type="ARBA" id="ARBA00022692"/>
    </source>
</evidence>
<comment type="subcellular location">
    <subcellularLocation>
        <location evidence="1">Membrane</location>
        <topology evidence="1">Multi-pass membrane protein</topology>
    </subcellularLocation>
</comment>
<evidence type="ECO:0000259" key="6">
    <source>
        <dbReference type="Pfam" id="PF13675"/>
    </source>
</evidence>
<accession>A0A6S6S821</accession>
<reference evidence="7" key="1">
    <citation type="submission" date="2020-01" db="EMBL/GenBank/DDBJ databases">
        <authorList>
            <person name="Meier V. D."/>
            <person name="Meier V D."/>
        </authorList>
    </citation>
    <scope>NUCLEOTIDE SEQUENCE</scope>
    <source>
        <strain evidence="7">HLG_WM_MAG_10</strain>
    </source>
</reference>
<evidence type="ECO:0000256" key="1">
    <source>
        <dbReference type="ARBA" id="ARBA00004141"/>
    </source>
</evidence>
<feature type="signal peptide" evidence="5">
    <location>
        <begin position="1"/>
        <end position="18"/>
    </location>
</feature>
<feature type="chain" id="PRO_5027591159" description="NarX-like N-terminal domain-containing protein" evidence="5">
    <location>
        <begin position="19"/>
        <end position="284"/>
    </location>
</feature>
<evidence type="ECO:0000256" key="5">
    <source>
        <dbReference type="SAM" id="SignalP"/>
    </source>
</evidence>
<dbReference type="AlphaFoldDB" id="A0A6S6S821"/>
<dbReference type="GO" id="GO:0016020">
    <property type="term" value="C:membrane"/>
    <property type="evidence" value="ECO:0007669"/>
    <property type="project" value="UniProtKB-SubCell"/>
</dbReference>
<dbReference type="Pfam" id="PF13675">
    <property type="entry name" value="PilJ"/>
    <property type="match status" value="2"/>
</dbReference>
<name>A0A6S6S821_9BACT</name>
<protein>
    <recommendedName>
        <fullName evidence="6">NarX-like N-terminal domain-containing protein</fullName>
    </recommendedName>
</protein>
<evidence type="ECO:0000313" key="7">
    <source>
        <dbReference type="EMBL" id="CAA6799130.1"/>
    </source>
</evidence>
<keyword evidence="2" id="KW-0812">Transmembrane</keyword>
<organism evidence="7">
    <name type="scientific">uncultured Aureispira sp</name>
    <dbReference type="NCBI Taxonomy" id="1331704"/>
    <lineage>
        <taxon>Bacteria</taxon>
        <taxon>Pseudomonadati</taxon>
        <taxon>Bacteroidota</taxon>
        <taxon>Saprospiria</taxon>
        <taxon>Saprospirales</taxon>
        <taxon>Saprospiraceae</taxon>
        <taxon>Aureispira</taxon>
        <taxon>environmental samples</taxon>
    </lineage>
</organism>